<dbReference type="InterPro" id="IPR050090">
    <property type="entry name" value="Tyrosine_recombinase_XerCD"/>
</dbReference>
<feature type="active site" evidence="9">
    <location>
        <position position="146"/>
    </location>
</feature>
<evidence type="ECO:0000313" key="12">
    <source>
        <dbReference type="EMBL" id="EEG76751.1"/>
    </source>
</evidence>
<feature type="active site" evidence="9">
    <location>
        <position position="271"/>
    </location>
</feature>
<evidence type="ECO:0000256" key="2">
    <source>
        <dbReference type="ARBA" id="ARBA00022490"/>
    </source>
</evidence>
<keyword evidence="7 9" id="KW-0233">DNA recombination</keyword>
<feature type="active site" evidence="9">
    <location>
        <position position="245"/>
    </location>
</feature>
<dbReference type="GO" id="GO:0007059">
    <property type="term" value="P:chromosome segregation"/>
    <property type="evidence" value="ECO:0007669"/>
    <property type="project" value="UniProtKB-UniRule"/>
</dbReference>
<feature type="active site" evidence="9">
    <location>
        <position position="248"/>
    </location>
</feature>
<feature type="domain" description="Tyr recombinase" evidence="10">
    <location>
        <begin position="106"/>
        <end position="293"/>
    </location>
</feature>
<evidence type="ECO:0000256" key="7">
    <source>
        <dbReference type="ARBA" id="ARBA00023172"/>
    </source>
</evidence>
<dbReference type="AlphaFoldDB" id="C0GIT7"/>
<dbReference type="CDD" id="cd00798">
    <property type="entry name" value="INT_XerDC_C"/>
    <property type="match status" value="1"/>
</dbReference>
<organism evidence="12 13">
    <name type="scientific">Dethiobacter alkaliphilus AHT 1</name>
    <dbReference type="NCBI Taxonomy" id="555088"/>
    <lineage>
        <taxon>Bacteria</taxon>
        <taxon>Bacillati</taxon>
        <taxon>Bacillota</taxon>
        <taxon>Dethiobacteria</taxon>
        <taxon>Dethiobacterales</taxon>
        <taxon>Dethiobacteraceae</taxon>
        <taxon>Dethiobacter</taxon>
    </lineage>
</organism>
<dbReference type="InterPro" id="IPR004107">
    <property type="entry name" value="Integrase_SAM-like_N"/>
</dbReference>
<dbReference type="OrthoDB" id="9785687at2"/>
<dbReference type="InterPro" id="IPR023009">
    <property type="entry name" value="Tyrosine_recombinase_XerC/XerD"/>
</dbReference>
<dbReference type="eggNOG" id="COG4974">
    <property type="taxonomic scope" value="Bacteria"/>
</dbReference>
<evidence type="ECO:0000256" key="6">
    <source>
        <dbReference type="ARBA" id="ARBA00023125"/>
    </source>
</evidence>
<accession>C0GIT7</accession>
<comment type="function">
    <text evidence="9">Site-specific tyrosine recombinase, which acts by catalyzing the cutting and rejoining of the recombining DNA molecules. The XerC-XerD complex is essential to convert dimers of the bacterial chromosome into monomers to permit their segregation at cell division. It also contributes to the segregational stability of plasmids.</text>
</comment>
<dbReference type="GO" id="GO:0006313">
    <property type="term" value="P:DNA transposition"/>
    <property type="evidence" value="ECO:0007669"/>
    <property type="project" value="UniProtKB-UniRule"/>
</dbReference>
<feature type="active site" description="O-(3'-phospho-DNA)-tyrosine intermediate" evidence="9">
    <location>
        <position position="280"/>
    </location>
</feature>
<comment type="subunit">
    <text evidence="9">Forms a cyclic heterotetrameric complex composed of two molecules of XerC and two molecules of XerD.</text>
</comment>
<keyword evidence="4 9" id="KW-0159">Chromosome partition</keyword>
<evidence type="ECO:0000313" key="13">
    <source>
        <dbReference type="Proteomes" id="UP000006443"/>
    </source>
</evidence>
<dbReference type="Gene3D" id="1.10.150.130">
    <property type="match status" value="1"/>
</dbReference>
<dbReference type="GO" id="GO:0009037">
    <property type="term" value="F:tyrosine-based site-specific recombinase activity"/>
    <property type="evidence" value="ECO:0007669"/>
    <property type="project" value="UniProtKB-UniRule"/>
</dbReference>
<dbReference type="STRING" id="555088.DealDRAFT_2396"/>
<keyword evidence="13" id="KW-1185">Reference proteome</keyword>
<evidence type="ECO:0000256" key="5">
    <source>
        <dbReference type="ARBA" id="ARBA00022908"/>
    </source>
</evidence>
<dbReference type="SUPFAM" id="SSF56349">
    <property type="entry name" value="DNA breaking-rejoining enzymes"/>
    <property type="match status" value="1"/>
</dbReference>
<dbReference type="GO" id="GO:0005737">
    <property type="term" value="C:cytoplasm"/>
    <property type="evidence" value="ECO:0007669"/>
    <property type="project" value="UniProtKB-SubCell"/>
</dbReference>
<dbReference type="PANTHER" id="PTHR30349:SF77">
    <property type="entry name" value="TYROSINE RECOMBINASE XERC"/>
    <property type="match status" value="1"/>
</dbReference>
<dbReference type="GO" id="GO:0003677">
    <property type="term" value="F:DNA binding"/>
    <property type="evidence" value="ECO:0007669"/>
    <property type="project" value="UniProtKB-UniRule"/>
</dbReference>
<keyword evidence="8 9" id="KW-0131">Cell cycle</keyword>
<dbReference type="HAMAP" id="MF_01808">
    <property type="entry name" value="Recomb_XerC_XerD"/>
    <property type="match status" value="1"/>
</dbReference>
<dbReference type="PROSITE" id="PS51900">
    <property type="entry name" value="CB"/>
    <property type="match status" value="1"/>
</dbReference>
<keyword evidence="2 9" id="KW-0963">Cytoplasm</keyword>
<evidence type="ECO:0000256" key="9">
    <source>
        <dbReference type="HAMAP-Rule" id="MF_01808"/>
    </source>
</evidence>
<dbReference type="PANTHER" id="PTHR30349">
    <property type="entry name" value="PHAGE INTEGRASE-RELATED"/>
    <property type="match status" value="1"/>
</dbReference>
<name>C0GIT7_DETAL</name>
<evidence type="ECO:0000256" key="8">
    <source>
        <dbReference type="ARBA" id="ARBA00023306"/>
    </source>
</evidence>
<evidence type="ECO:0000256" key="4">
    <source>
        <dbReference type="ARBA" id="ARBA00022829"/>
    </source>
</evidence>
<dbReference type="Pfam" id="PF00589">
    <property type="entry name" value="Phage_integrase"/>
    <property type="match status" value="1"/>
</dbReference>
<comment type="caution">
    <text evidence="12">The sequence shown here is derived from an EMBL/GenBank/DDBJ whole genome shotgun (WGS) entry which is preliminary data.</text>
</comment>
<dbReference type="RefSeq" id="WP_008517733.1">
    <property type="nucleotide sequence ID" value="NZ_ACJM01000013.1"/>
</dbReference>
<evidence type="ECO:0000256" key="3">
    <source>
        <dbReference type="ARBA" id="ARBA00022618"/>
    </source>
</evidence>
<dbReference type="GO" id="GO:0051301">
    <property type="term" value="P:cell division"/>
    <property type="evidence" value="ECO:0007669"/>
    <property type="project" value="UniProtKB-KW"/>
</dbReference>
<keyword evidence="6 9" id="KW-0238">DNA-binding</keyword>
<dbReference type="Proteomes" id="UP000006443">
    <property type="component" value="Unassembled WGS sequence"/>
</dbReference>
<dbReference type="InterPro" id="IPR011010">
    <property type="entry name" value="DNA_brk_join_enz"/>
</dbReference>
<evidence type="ECO:0000259" key="10">
    <source>
        <dbReference type="PROSITE" id="PS51898"/>
    </source>
</evidence>
<sequence>MVDFLGSFLTFLQVEKNASPHTIRNYAEDLGQFFQFLEKEGASFPQDLDYLAIRHFLALMQAHGYERRTIARKLAAIRSFLRHLNREGYLADTSWTTISTPRIGKKLPKFLYVDEVFRLLAAPDSQTPAGLRDVAILEFLYSSGVRVSELVALELQSLDLNRGQAIVMGKGGCERLVHLGRFARRSLLAYLEQGRPEILRKNADGDREGALWLNKYGTRLSDRGVRRIVEKYVRQVSLAKGISPHSIRHSFATHLLNAGADLRVVQELLGHVNISTTQIYTHITRDQLKEVYNGAHPRA</sequence>
<gene>
    <name evidence="9" type="primary">xerC</name>
    <name evidence="12" type="ORF">DealDRAFT_2396</name>
</gene>
<dbReference type="InterPro" id="IPR002104">
    <property type="entry name" value="Integrase_catalytic"/>
</dbReference>
<protein>
    <recommendedName>
        <fullName evidence="9">Tyrosine recombinase XerC</fullName>
    </recommendedName>
</protein>
<reference evidence="12 13" key="1">
    <citation type="submission" date="2009-02" db="EMBL/GenBank/DDBJ databases">
        <title>Sequencing of the draft genome and assembly of Dethiobacter alkaliphilus AHT 1.</title>
        <authorList>
            <consortium name="US DOE Joint Genome Institute (JGI-PGF)"/>
            <person name="Lucas S."/>
            <person name="Copeland A."/>
            <person name="Lapidus A."/>
            <person name="Glavina del Rio T."/>
            <person name="Dalin E."/>
            <person name="Tice H."/>
            <person name="Bruce D."/>
            <person name="Goodwin L."/>
            <person name="Pitluck S."/>
            <person name="Larimer F."/>
            <person name="Land M.L."/>
            <person name="Hauser L."/>
            <person name="Muyzer G."/>
        </authorList>
    </citation>
    <scope>NUCLEOTIDE SEQUENCE [LARGE SCALE GENOMIC DNA]</scope>
    <source>
        <strain evidence="12 13">AHT 1</strain>
    </source>
</reference>
<feature type="active site" evidence="9">
    <location>
        <position position="170"/>
    </location>
</feature>
<feature type="domain" description="Core-binding (CB)" evidence="11">
    <location>
        <begin position="1"/>
        <end position="85"/>
    </location>
</feature>
<comment type="similarity">
    <text evidence="9">Belongs to the 'phage' integrase family. XerC subfamily.</text>
</comment>
<dbReference type="Pfam" id="PF02899">
    <property type="entry name" value="Phage_int_SAM_1"/>
    <property type="match status" value="1"/>
</dbReference>
<dbReference type="InterPro" id="IPR044068">
    <property type="entry name" value="CB"/>
</dbReference>
<evidence type="ECO:0000256" key="1">
    <source>
        <dbReference type="ARBA" id="ARBA00004496"/>
    </source>
</evidence>
<evidence type="ECO:0000259" key="11">
    <source>
        <dbReference type="PROSITE" id="PS51900"/>
    </source>
</evidence>
<keyword evidence="5 9" id="KW-0229">DNA integration</keyword>
<dbReference type="InterPro" id="IPR013762">
    <property type="entry name" value="Integrase-like_cat_sf"/>
</dbReference>
<dbReference type="InterPro" id="IPR010998">
    <property type="entry name" value="Integrase_recombinase_N"/>
</dbReference>
<dbReference type="SUPFAM" id="SSF47823">
    <property type="entry name" value="lambda integrase-like, N-terminal domain"/>
    <property type="match status" value="1"/>
</dbReference>
<dbReference type="PROSITE" id="PS51898">
    <property type="entry name" value="TYR_RECOMBINASE"/>
    <property type="match status" value="1"/>
</dbReference>
<dbReference type="NCBIfam" id="NF001399">
    <property type="entry name" value="PRK00283.1"/>
    <property type="match status" value="1"/>
</dbReference>
<dbReference type="EMBL" id="ACJM01000013">
    <property type="protein sequence ID" value="EEG76751.1"/>
    <property type="molecule type" value="Genomic_DNA"/>
</dbReference>
<dbReference type="Gene3D" id="1.10.443.10">
    <property type="entry name" value="Intergrase catalytic core"/>
    <property type="match status" value="1"/>
</dbReference>
<keyword evidence="3 9" id="KW-0132">Cell division</keyword>
<comment type="subcellular location">
    <subcellularLocation>
        <location evidence="1 9">Cytoplasm</location>
    </subcellularLocation>
</comment>
<proteinExistence type="inferred from homology"/>